<name>A0ABP8Y8V2_9MICO</name>
<reference evidence="3" key="1">
    <citation type="journal article" date="2019" name="Int. J. Syst. Evol. Microbiol.">
        <title>The Global Catalogue of Microorganisms (GCM) 10K type strain sequencing project: providing services to taxonomists for standard genome sequencing and annotation.</title>
        <authorList>
            <consortium name="The Broad Institute Genomics Platform"/>
            <consortium name="The Broad Institute Genome Sequencing Center for Infectious Disease"/>
            <person name="Wu L."/>
            <person name="Ma J."/>
        </authorList>
    </citation>
    <scope>NUCLEOTIDE SEQUENCE [LARGE SCALE GENOMIC DNA]</scope>
    <source>
        <strain evidence="3">JCM 18063</strain>
    </source>
</reference>
<evidence type="ECO:0000313" key="3">
    <source>
        <dbReference type="Proteomes" id="UP001500956"/>
    </source>
</evidence>
<dbReference type="InterPro" id="IPR000835">
    <property type="entry name" value="HTH_MarR-typ"/>
</dbReference>
<dbReference type="SUPFAM" id="SSF46785">
    <property type="entry name" value="Winged helix' DNA-binding domain"/>
    <property type="match status" value="1"/>
</dbReference>
<dbReference type="InterPro" id="IPR036388">
    <property type="entry name" value="WH-like_DNA-bd_sf"/>
</dbReference>
<evidence type="ECO:0000259" key="1">
    <source>
        <dbReference type="SMART" id="SM00347"/>
    </source>
</evidence>
<gene>
    <name evidence="2" type="ORF">GCM10023216_09920</name>
</gene>
<dbReference type="SMART" id="SM00347">
    <property type="entry name" value="HTH_MARR"/>
    <property type="match status" value="1"/>
</dbReference>
<proteinExistence type="predicted"/>
<accession>A0ABP8Y8V2</accession>
<dbReference type="RefSeq" id="WP_172150782.1">
    <property type="nucleotide sequence ID" value="NZ_BAABID010000006.1"/>
</dbReference>
<dbReference type="Gene3D" id="1.10.10.10">
    <property type="entry name" value="Winged helix-like DNA-binding domain superfamily/Winged helix DNA-binding domain"/>
    <property type="match status" value="1"/>
</dbReference>
<feature type="domain" description="HTH marR-type" evidence="1">
    <location>
        <begin position="33"/>
        <end position="133"/>
    </location>
</feature>
<sequence length="156" mass="16655">MTRATPSSTSPAHVSSAERHVASLLSRLDVHRRHVEHHGRLGVADARLLWLLSDGTPRTLREIAEALRLEQSTVNRQVNGALEAGLLRRFSEEGRSARLVEATEAGLARFESATTTALGAFGDALGALGDDAGTFLDLLDGFVDAYGRAVAELPAD</sequence>
<dbReference type="Pfam" id="PF12802">
    <property type="entry name" value="MarR_2"/>
    <property type="match status" value="1"/>
</dbReference>
<dbReference type="InterPro" id="IPR036390">
    <property type="entry name" value="WH_DNA-bd_sf"/>
</dbReference>
<dbReference type="EMBL" id="BAABID010000006">
    <property type="protein sequence ID" value="GAA4722649.1"/>
    <property type="molecule type" value="Genomic_DNA"/>
</dbReference>
<organism evidence="2 3">
    <name type="scientific">Isoptericola chiayiensis</name>
    <dbReference type="NCBI Taxonomy" id="579446"/>
    <lineage>
        <taxon>Bacteria</taxon>
        <taxon>Bacillati</taxon>
        <taxon>Actinomycetota</taxon>
        <taxon>Actinomycetes</taxon>
        <taxon>Micrococcales</taxon>
        <taxon>Promicromonosporaceae</taxon>
        <taxon>Isoptericola</taxon>
    </lineage>
</organism>
<keyword evidence="3" id="KW-1185">Reference proteome</keyword>
<comment type="caution">
    <text evidence="2">The sequence shown here is derived from an EMBL/GenBank/DDBJ whole genome shotgun (WGS) entry which is preliminary data.</text>
</comment>
<dbReference type="Proteomes" id="UP001500956">
    <property type="component" value="Unassembled WGS sequence"/>
</dbReference>
<protein>
    <recommendedName>
        <fullName evidence="1">HTH marR-type domain-containing protein</fullName>
    </recommendedName>
</protein>
<evidence type="ECO:0000313" key="2">
    <source>
        <dbReference type="EMBL" id="GAA4722649.1"/>
    </source>
</evidence>